<protein>
    <submittedName>
        <fullName evidence="1">Uncharacterized protein</fullName>
    </submittedName>
</protein>
<comment type="caution">
    <text evidence="1">The sequence shown here is derived from an EMBL/GenBank/DDBJ whole genome shotgun (WGS) entry which is preliminary data.</text>
</comment>
<keyword evidence="2" id="KW-1185">Reference proteome</keyword>
<dbReference type="EMBL" id="RKQG01000001">
    <property type="protein sequence ID" value="RPE34495.1"/>
    <property type="molecule type" value="Genomic_DNA"/>
</dbReference>
<evidence type="ECO:0000313" key="1">
    <source>
        <dbReference type="EMBL" id="RPE34495.1"/>
    </source>
</evidence>
<evidence type="ECO:0000313" key="2">
    <source>
        <dbReference type="Proteomes" id="UP000266906"/>
    </source>
</evidence>
<reference evidence="1 2" key="1">
    <citation type="submission" date="2018-11" db="EMBL/GenBank/DDBJ databases">
        <title>Sequencing the genomes of 1000 actinobacteria strains.</title>
        <authorList>
            <person name="Klenk H.-P."/>
        </authorList>
    </citation>
    <scope>NUCLEOTIDE SEQUENCE [LARGE SCALE GENOMIC DNA]</scope>
    <source>
        <strain evidence="1 2">DSM 44781</strain>
    </source>
</reference>
<gene>
    <name evidence="1" type="ORF">EDD38_2813</name>
</gene>
<accession>A0A3N4RUK6</accession>
<sequence>MSRENGGGSPLPDGAQGLGVILASGHTDEEVKYQLGRLLLSSNSPRLERKDPLDDDYVEHWAGVTDGWGAVKAAGQRLLAAGEARDAEYLMLRARLVAAGRPRREALNTPLSADRERDEARAALARALGHLVDLYAAYLDGRD</sequence>
<name>A0A3N4RUK6_9ACTN</name>
<dbReference type="AlphaFoldDB" id="A0A3N4RUK6"/>
<proteinExistence type="predicted"/>
<organism evidence="1 2">
    <name type="scientific">Kitasatospora cineracea</name>
    <dbReference type="NCBI Taxonomy" id="88074"/>
    <lineage>
        <taxon>Bacteria</taxon>
        <taxon>Bacillati</taxon>
        <taxon>Actinomycetota</taxon>
        <taxon>Actinomycetes</taxon>
        <taxon>Kitasatosporales</taxon>
        <taxon>Streptomycetaceae</taxon>
        <taxon>Kitasatospora</taxon>
    </lineage>
</organism>
<dbReference type="Proteomes" id="UP000266906">
    <property type="component" value="Unassembled WGS sequence"/>
</dbReference>